<sequence length="1214" mass="133124">MTPTPSQCVESWLTASGLSYAIPNFRMAGIVSPRSFVELELSYYEPLGIKRPEDRKRLFFLIQKVRSELEKEGENGREEEDSDGGYDVVTPMSVKTTTGRGDGRLAGHNTGTSNHRPSNSAGSSSSNVSEVGMFVDTSSSNMDPTSPVTLASPLARDNEYNNNKNKYSSKSKSAVMEQRKETTNSSMRVERINESNSERLTSRERLAKELAKRRALKMQEEQIGQTKSGFESTNSHVSDGNTNTYTDDFDDVDNQSSTKGRSHKSNRRSSMLPRIKREITTPKTISTGRPSLHSRLTVKKGNQSVSGGTSNRAYLPSRDYDEESVDSETSDLSSSIQSFTSRGSSAIARTKNSKTSTVTKSFRTDENRQRNGVEATLTSRVGNKRLSTIPASTVAPVSPLAPSNLDNSKMNHDIEKSSMVYRTKNGGRPGTAGSASSMKSTSTNISFTSTSSGRSHSKTNVNSRPSSRSSIGSTSSRKTKSSATSVLNAKAPLKSPSRPNGAPPKSPNASFRGPTQRDRSISPTKSTSAGSAAPHNITKGRTMSPARSIKTAGVQGRPLSPTRSVKTTTPRDRSVTPTRSIKTATPHYSPTPPMGRSRSPLANNSAAVFIHGQAEDKSWGTQIAQLRENFQLEHDQLMHGREAYHEDDDYEMRIRVIVRKRPMSKNEAAEIGDVDVIHPLDYVDYGRILVYQPKTKLDLAKEVETTSFAFDNVFNEDSNNIEIYKRSVQNLIPGVFQGKWASVFAYGQTGSGKTFTMMGSNMTGLKAGNQSDNLCEANLGLYFLAARDVFRIAEQPEYENISISVSLFEIYGGKLIDLLNRRNQVKCLEDSKGKVCFPGLSEHPVYDADELMDIIEKGSLNRSTGTTSANADSSRSHAVLQLSLRKDVGRMKGKEHGRLTFIDLAGSERGADTNQASKTTRMEGAEINTSLLALKEVIRALATGSSMKRIPFRGSKLTQVLKDSFVGKNTRTVMVSCVAPNMKNCDHTLNTLRYADRVKERNSQTGELSAAVAANSLIKRDQSESAKIKLPQRPLTAPAASFRIEHVDDSSDDEVPPPPSDKCSDKFCYSNGFDEGKTLDSDSIEAESFEGSLTSENDLPSTDTLTPKNPASNNETEAARFLISTHKSIMARMLAMVKHEMALVQDTDVDRNFDDYLMQIGTLADNHLSLLSTMRESLDKFKSSKTLHANVQTSTLPSLLCDSYDCDESFDLRD</sequence>
<dbReference type="PROSITE" id="PS00411">
    <property type="entry name" value="KINESIN_MOTOR_1"/>
    <property type="match status" value="1"/>
</dbReference>
<protein>
    <recommendedName>
        <fullName evidence="15">Kinesin motor domain-containing protein</fullName>
    </recommendedName>
</protein>
<keyword evidence="7" id="KW-0206">Cytoskeleton</keyword>
<keyword evidence="6 9" id="KW-0505">Motor protein</keyword>
<comment type="similarity">
    <text evidence="8">Belongs to the TRAFAC class myosin-kinesin ATPase superfamily. Kinesin family. KIN-13 subfamily.</text>
</comment>
<feature type="compositionally biased region" description="Basic and acidic residues" evidence="10">
    <location>
        <begin position="177"/>
        <end position="203"/>
    </location>
</feature>
<dbReference type="InterPro" id="IPR027417">
    <property type="entry name" value="P-loop_NTPase"/>
</dbReference>
<feature type="compositionally biased region" description="Low complexity" evidence="10">
    <location>
        <begin position="160"/>
        <end position="173"/>
    </location>
</feature>
<evidence type="ECO:0000259" key="11">
    <source>
        <dbReference type="PROSITE" id="PS50067"/>
    </source>
</evidence>
<evidence type="ECO:0000256" key="2">
    <source>
        <dbReference type="ARBA" id="ARBA00022490"/>
    </source>
</evidence>
<feature type="compositionally biased region" description="Polar residues" evidence="10">
    <location>
        <begin position="521"/>
        <end position="530"/>
    </location>
</feature>
<dbReference type="PROSITE" id="PS50105">
    <property type="entry name" value="SAM_DOMAIN"/>
    <property type="match status" value="1"/>
</dbReference>
<dbReference type="FunFam" id="3.40.850.10:FF:000012">
    <property type="entry name" value="Kinesin-like protein"/>
    <property type="match status" value="1"/>
</dbReference>
<dbReference type="PROSITE" id="PS50067">
    <property type="entry name" value="KINESIN_MOTOR_2"/>
    <property type="match status" value="1"/>
</dbReference>
<dbReference type="InterPro" id="IPR001752">
    <property type="entry name" value="Kinesin_motor_dom"/>
</dbReference>
<proteinExistence type="inferred from homology"/>
<dbReference type="AlphaFoldDB" id="A0ABD3PUY7"/>
<keyword evidence="2" id="KW-0963">Cytoplasm</keyword>
<dbReference type="InterPro" id="IPR001660">
    <property type="entry name" value="SAM"/>
</dbReference>
<dbReference type="InterPro" id="IPR036961">
    <property type="entry name" value="Kinesin_motor_dom_sf"/>
</dbReference>
<dbReference type="PANTHER" id="PTHR47971">
    <property type="entry name" value="KINESIN-RELATED PROTEIN 6"/>
    <property type="match status" value="1"/>
</dbReference>
<keyword evidence="5 9" id="KW-0067">ATP-binding</keyword>
<feature type="compositionally biased region" description="Acidic residues" evidence="10">
    <location>
        <begin position="320"/>
        <end position="329"/>
    </location>
</feature>
<feature type="compositionally biased region" description="Polar residues" evidence="10">
    <location>
        <begin position="300"/>
        <end position="312"/>
    </location>
</feature>
<dbReference type="CDD" id="cd01367">
    <property type="entry name" value="KISc_KIF2_like"/>
    <property type="match status" value="1"/>
</dbReference>
<name>A0ABD3PUY7_9STRA</name>
<dbReference type="Gene3D" id="3.40.850.10">
    <property type="entry name" value="Kinesin motor domain"/>
    <property type="match status" value="1"/>
</dbReference>
<feature type="compositionally biased region" description="Low complexity" evidence="10">
    <location>
        <begin position="113"/>
        <end position="129"/>
    </location>
</feature>
<dbReference type="Proteomes" id="UP001516023">
    <property type="component" value="Unassembled WGS sequence"/>
</dbReference>
<evidence type="ECO:0000256" key="1">
    <source>
        <dbReference type="ARBA" id="ARBA00004245"/>
    </source>
</evidence>
<dbReference type="SUPFAM" id="SSF52540">
    <property type="entry name" value="P-loop containing nucleoside triphosphate hydrolases"/>
    <property type="match status" value="1"/>
</dbReference>
<evidence type="ECO:0000256" key="8">
    <source>
        <dbReference type="ARBA" id="ARBA00061030"/>
    </source>
</evidence>
<dbReference type="PANTHER" id="PTHR47971:SF8">
    <property type="entry name" value="KINESIN-LIKE PROTEIN"/>
    <property type="match status" value="1"/>
</dbReference>
<keyword evidence="4 9" id="KW-0547">Nucleotide-binding</keyword>
<dbReference type="Pfam" id="PF00225">
    <property type="entry name" value="Kinesin"/>
    <property type="match status" value="1"/>
</dbReference>
<evidence type="ECO:0000313" key="14">
    <source>
        <dbReference type="Proteomes" id="UP001516023"/>
    </source>
</evidence>
<dbReference type="SUPFAM" id="SSF47769">
    <property type="entry name" value="SAM/Pointed domain"/>
    <property type="match status" value="1"/>
</dbReference>
<dbReference type="EMBL" id="JABMIG020000108">
    <property type="protein sequence ID" value="KAL3791870.1"/>
    <property type="molecule type" value="Genomic_DNA"/>
</dbReference>
<dbReference type="SMART" id="SM00129">
    <property type="entry name" value="KISc"/>
    <property type="match status" value="1"/>
</dbReference>
<dbReference type="InterPro" id="IPR019821">
    <property type="entry name" value="Kinesin_motor_CS"/>
</dbReference>
<dbReference type="GO" id="GO:0005524">
    <property type="term" value="F:ATP binding"/>
    <property type="evidence" value="ECO:0007669"/>
    <property type="project" value="UniProtKB-UniRule"/>
</dbReference>
<dbReference type="GO" id="GO:0003774">
    <property type="term" value="F:cytoskeletal motor activity"/>
    <property type="evidence" value="ECO:0007669"/>
    <property type="project" value="UniProtKB-UniRule"/>
</dbReference>
<feature type="compositionally biased region" description="Polar residues" evidence="10">
    <location>
        <begin position="1091"/>
        <end position="1113"/>
    </location>
</feature>
<keyword evidence="3" id="KW-0493">Microtubule</keyword>
<feature type="region of interest" description="Disordered" evidence="10">
    <location>
        <begin position="69"/>
        <end position="203"/>
    </location>
</feature>
<evidence type="ECO:0000256" key="9">
    <source>
        <dbReference type="PROSITE-ProRule" id="PRU00283"/>
    </source>
</evidence>
<feature type="binding site" evidence="9">
    <location>
        <begin position="747"/>
        <end position="754"/>
    </location>
    <ligand>
        <name>ATP</name>
        <dbReference type="ChEBI" id="CHEBI:30616"/>
    </ligand>
</feature>
<dbReference type="InterPro" id="IPR027640">
    <property type="entry name" value="Kinesin-like_fam"/>
</dbReference>
<feature type="compositionally biased region" description="Polar residues" evidence="10">
    <location>
        <begin position="575"/>
        <end position="588"/>
    </location>
</feature>
<gene>
    <name evidence="13" type="ORF">HJC23_010730</name>
</gene>
<feature type="domain" description="Kinesin motor" evidence="11">
    <location>
        <begin position="653"/>
        <end position="1001"/>
    </location>
</feature>
<feature type="compositionally biased region" description="Basic and acidic residues" evidence="10">
    <location>
        <begin position="362"/>
        <end position="371"/>
    </location>
</feature>
<feature type="domain" description="SAM" evidence="12">
    <location>
        <begin position="4"/>
        <end position="68"/>
    </location>
</feature>
<evidence type="ECO:0000256" key="4">
    <source>
        <dbReference type="ARBA" id="ARBA00022741"/>
    </source>
</evidence>
<feature type="compositionally biased region" description="Low complexity" evidence="10">
    <location>
        <begin position="440"/>
        <end position="454"/>
    </location>
</feature>
<feature type="region of interest" description="Disordered" evidence="10">
    <location>
        <begin position="1089"/>
        <end position="1113"/>
    </location>
</feature>
<dbReference type="GO" id="GO:0005874">
    <property type="term" value="C:microtubule"/>
    <property type="evidence" value="ECO:0007669"/>
    <property type="project" value="UniProtKB-KW"/>
</dbReference>
<feature type="region of interest" description="Disordered" evidence="10">
    <location>
        <begin position="419"/>
        <end position="601"/>
    </location>
</feature>
<evidence type="ECO:0000256" key="6">
    <source>
        <dbReference type="ARBA" id="ARBA00023175"/>
    </source>
</evidence>
<keyword evidence="14" id="KW-1185">Reference proteome</keyword>
<accession>A0ABD3PUY7</accession>
<evidence type="ECO:0000256" key="5">
    <source>
        <dbReference type="ARBA" id="ARBA00022840"/>
    </source>
</evidence>
<evidence type="ECO:0000313" key="13">
    <source>
        <dbReference type="EMBL" id="KAL3791870.1"/>
    </source>
</evidence>
<organism evidence="13 14">
    <name type="scientific">Cyclotella cryptica</name>
    <dbReference type="NCBI Taxonomy" id="29204"/>
    <lineage>
        <taxon>Eukaryota</taxon>
        <taxon>Sar</taxon>
        <taxon>Stramenopiles</taxon>
        <taxon>Ochrophyta</taxon>
        <taxon>Bacillariophyta</taxon>
        <taxon>Coscinodiscophyceae</taxon>
        <taxon>Thalassiosirophycidae</taxon>
        <taxon>Stephanodiscales</taxon>
        <taxon>Stephanodiscaceae</taxon>
        <taxon>Cyclotella</taxon>
    </lineage>
</organism>
<evidence type="ECO:0000259" key="12">
    <source>
        <dbReference type="PROSITE" id="PS50105"/>
    </source>
</evidence>
<comment type="caution">
    <text evidence="13">The sequence shown here is derived from an EMBL/GenBank/DDBJ whole genome shotgun (WGS) entry which is preliminary data.</text>
</comment>
<evidence type="ECO:0000256" key="3">
    <source>
        <dbReference type="ARBA" id="ARBA00022701"/>
    </source>
</evidence>
<evidence type="ECO:0000256" key="10">
    <source>
        <dbReference type="SAM" id="MobiDB-lite"/>
    </source>
</evidence>
<dbReference type="Gene3D" id="1.10.150.50">
    <property type="entry name" value="Transcription Factor, Ets-1"/>
    <property type="match status" value="1"/>
</dbReference>
<evidence type="ECO:0008006" key="15">
    <source>
        <dbReference type="Google" id="ProtNLM"/>
    </source>
</evidence>
<feature type="compositionally biased region" description="Polar residues" evidence="10">
    <location>
        <begin position="136"/>
        <end position="149"/>
    </location>
</feature>
<reference evidence="13 14" key="1">
    <citation type="journal article" date="2020" name="G3 (Bethesda)">
        <title>Improved Reference Genome for Cyclotella cryptica CCMP332, a Model for Cell Wall Morphogenesis, Salinity Adaptation, and Lipid Production in Diatoms (Bacillariophyta).</title>
        <authorList>
            <person name="Roberts W.R."/>
            <person name="Downey K.M."/>
            <person name="Ruck E.C."/>
            <person name="Traller J.C."/>
            <person name="Alverson A.J."/>
        </authorList>
    </citation>
    <scope>NUCLEOTIDE SEQUENCE [LARGE SCALE GENOMIC DNA]</scope>
    <source>
        <strain evidence="13 14">CCMP332</strain>
    </source>
</reference>
<comment type="subcellular location">
    <subcellularLocation>
        <location evidence="1">Cytoplasm</location>
        <location evidence="1">Cytoskeleton</location>
    </subcellularLocation>
</comment>
<feature type="compositionally biased region" description="Polar residues" evidence="10">
    <location>
        <begin position="222"/>
        <end position="246"/>
    </location>
</feature>
<dbReference type="InterPro" id="IPR013761">
    <property type="entry name" value="SAM/pointed_sf"/>
</dbReference>
<dbReference type="PRINTS" id="PR00380">
    <property type="entry name" value="KINESINHEAVY"/>
</dbReference>
<feature type="compositionally biased region" description="Low complexity" evidence="10">
    <location>
        <begin position="463"/>
        <end position="485"/>
    </location>
</feature>
<evidence type="ECO:0000256" key="7">
    <source>
        <dbReference type="ARBA" id="ARBA00023212"/>
    </source>
</evidence>
<feature type="region of interest" description="Disordered" evidence="10">
    <location>
        <begin position="217"/>
        <end position="379"/>
    </location>
</feature>